<organism evidence="2 3">
    <name type="scientific">Sinorhizobium phage phiM7</name>
    <dbReference type="NCBI Taxonomy" id="1647403"/>
    <lineage>
        <taxon>Viruses</taxon>
        <taxon>Duplodnaviria</taxon>
        <taxon>Heunggongvirae</taxon>
        <taxon>Uroviricota</taxon>
        <taxon>Caudoviricetes</taxon>
        <taxon>Emdodecavirus</taxon>
        <taxon>Emdodecavirus M7</taxon>
    </lineage>
</organism>
<gene>
    <name evidence="2" type="ORF">PHIM7_295</name>
</gene>
<dbReference type="EMBL" id="KR052480">
    <property type="protein sequence ID" value="AKF12841.1"/>
    <property type="molecule type" value="Genomic_DNA"/>
</dbReference>
<evidence type="ECO:0000256" key="1">
    <source>
        <dbReference type="SAM" id="MobiDB-lite"/>
    </source>
</evidence>
<proteinExistence type="predicted"/>
<keyword evidence="3" id="KW-1185">Reference proteome</keyword>
<name>A0A0F6YQN8_9CAUD</name>
<dbReference type="Proteomes" id="UP000221947">
    <property type="component" value="Segment"/>
</dbReference>
<sequence>MSLGDRLKSANEARAAEKSKQEIRARESDRMKYDAERRTILAFLEGIKENLTADIMNDVTPKPVKIPTGEPFNHYTWNGQDMIGKFTMMNHKHYSAFQTFFDWADQNGLVGMFLYAHDGVGVSSWHIATVEPKK</sequence>
<accession>A0A0F6YQN8</accession>
<reference evidence="2 3" key="1">
    <citation type="submission" date="2015-04" db="EMBL/GenBank/DDBJ databases">
        <authorList>
            <person name="Schouten J.T."/>
            <person name="Crockett J.T."/>
            <person name="Hodson T.S."/>
            <person name="Hyde J.R."/>
            <person name="Smith T.A."/>
            <person name="Merrill B.D."/>
            <person name="Crook M.B."/>
            <person name="Griffitts J.S."/>
            <person name="Burnett S.H."/>
            <person name="Grose J.H."/>
            <person name="Breakwell D.P."/>
        </authorList>
    </citation>
    <scope>NUCLEOTIDE SEQUENCE [LARGE SCALE GENOMIC DNA]</scope>
</reference>
<feature type="region of interest" description="Disordered" evidence="1">
    <location>
        <begin position="1"/>
        <end position="29"/>
    </location>
</feature>
<evidence type="ECO:0000313" key="2">
    <source>
        <dbReference type="EMBL" id="AKF12841.1"/>
    </source>
</evidence>
<protein>
    <submittedName>
        <fullName evidence="2">Uncharacterized protein</fullName>
    </submittedName>
</protein>
<evidence type="ECO:0000313" key="3">
    <source>
        <dbReference type="Proteomes" id="UP000221947"/>
    </source>
</evidence>